<dbReference type="InterPro" id="IPR014756">
    <property type="entry name" value="Ig_E-set"/>
</dbReference>
<comment type="caution">
    <text evidence="2">The sequence shown here is derived from an EMBL/GenBank/DDBJ whole genome shotgun (WGS) entry which is preliminary data.</text>
</comment>
<dbReference type="Pfam" id="PF00756">
    <property type="entry name" value="Esterase"/>
    <property type="match status" value="1"/>
</dbReference>
<dbReference type="PANTHER" id="PTHR48098">
    <property type="entry name" value="ENTEROCHELIN ESTERASE-RELATED"/>
    <property type="match status" value="1"/>
</dbReference>
<protein>
    <submittedName>
        <fullName evidence="2">Esterase</fullName>
    </submittedName>
</protein>
<dbReference type="InterPro" id="IPR029058">
    <property type="entry name" value="AB_hydrolase_fold"/>
</dbReference>
<dbReference type="GO" id="GO:0016747">
    <property type="term" value="F:acyltransferase activity, transferring groups other than amino-acyl groups"/>
    <property type="evidence" value="ECO:0007669"/>
    <property type="project" value="TreeGrafter"/>
</dbReference>
<dbReference type="PANTHER" id="PTHR48098:SF1">
    <property type="entry name" value="DIACYLGLYCEROL ACYLTRANSFERASE_MYCOLYLTRANSFERASE AG85A"/>
    <property type="match status" value="1"/>
</dbReference>
<dbReference type="SUPFAM" id="SSF53474">
    <property type="entry name" value="alpha/beta-Hydrolases"/>
    <property type="match status" value="1"/>
</dbReference>
<evidence type="ECO:0000313" key="3">
    <source>
        <dbReference type="Proteomes" id="UP000232673"/>
    </source>
</evidence>
<organism evidence="2 3">
    <name type="scientific">Salegentibacter salinarum</name>
    <dbReference type="NCBI Taxonomy" id="447422"/>
    <lineage>
        <taxon>Bacteria</taxon>
        <taxon>Pseudomonadati</taxon>
        <taxon>Bacteroidota</taxon>
        <taxon>Flavobacteriia</taxon>
        <taxon>Flavobacteriales</taxon>
        <taxon>Flavobacteriaceae</taxon>
        <taxon>Salegentibacter</taxon>
    </lineage>
</organism>
<sequence length="389" mass="44456">MRHQLLLLFILSVSFSFAQREQEKIAEDFEPSSVNQFGKEFPKVNSEGRVRVQIEAPEANRVQLDIGGVKYDLEKNKEGVWIGESAPQDEGFHYYQLNIDGASVPDPGSKYYYGAGRWGSGIEIPAGDKEFYALKDVPHGNVSENLYFSEITQQWRRNFIYTPPGYFENLEKRYPVLYLQHGSYEDETGWSSQGHANLILDNLIASGDAEPMIIVMDNGYAYKPEDLEKVEGNRPRSSFEEVLIKEVIPKIDNKFRTIPNRENRAIAGLSMGASQTMSIIMNNLDHFSYYGGFSGTANFPGDKELDADTFLNGAFSNAEEVEQKLNVLFLGLGTKEAEVFFNTVKAFRDMLEKQDIDYTYYSSPETAHEWLTWRRSLYQYAQLLFNQNQ</sequence>
<name>A0A2N0TMA3_9FLAO</name>
<dbReference type="Gene3D" id="2.60.40.10">
    <property type="entry name" value="Immunoglobulins"/>
    <property type="match status" value="1"/>
</dbReference>
<dbReference type="OrthoDB" id="9803578at2"/>
<dbReference type="CDD" id="cd02858">
    <property type="entry name" value="E_set_Esterase_N"/>
    <property type="match status" value="1"/>
</dbReference>
<dbReference type="InterPro" id="IPR013783">
    <property type="entry name" value="Ig-like_fold"/>
</dbReference>
<dbReference type="AlphaFoldDB" id="A0A2N0TMA3"/>
<keyword evidence="1" id="KW-0732">Signal</keyword>
<dbReference type="Proteomes" id="UP000232673">
    <property type="component" value="Unassembled WGS sequence"/>
</dbReference>
<dbReference type="InterPro" id="IPR000801">
    <property type="entry name" value="Esterase-like"/>
</dbReference>
<reference evidence="2 3" key="1">
    <citation type="submission" date="2015-10" db="EMBL/GenBank/DDBJ databases">
        <title>Draft genome sequence of Salegentibacter salinarum KCTC 12975.</title>
        <authorList>
            <person name="Lin W."/>
            <person name="Zheng Q."/>
        </authorList>
    </citation>
    <scope>NUCLEOTIDE SEQUENCE [LARGE SCALE GENOMIC DNA]</scope>
    <source>
        <strain evidence="2 3">KCTC 12975</strain>
    </source>
</reference>
<gene>
    <name evidence="2" type="ORF">APR41_11350</name>
</gene>
<keyword evidence="3" id="KW-1185">Reference proteome</keyword>
<dbReference type="Gene3D" id="3.40.50.1820">
    <property type="entry name" value="alpha/beta hydrolase"/>
    <property type="match status" value="1"/>
</dbReference>
<dbReference type="SUPFAM" id="SSF81296">
    <property type="entry name" value="E set domains"/>
    <property type="match status" value="1"/>
</dbReference>
<feature type="signal peptide" evidence="1">
    <location>
        <begin position="1"/>
        <end position="18"/>
    </location>
</feature>
<evidence type="ECO:0000313" key="2">
    <source>
        <dbReference type="EMBL" id="PKD15871.1"/>
    </source>
</evidence>
<evidence type="ECO:0000256" key="1">
    <source>
        <dbReference type="SAM" id="SignalP"/>
    </source>
</evidence>
<dbReference type="EMBL" id="LKTS01000048">
    <property type="protein sequence ID" value="PKD15871.1"/>
    <property type="molecule type" value="Genomic_DNA"/>
</dbReference>
<accession>A0A2N0TMA3</accession>
<proteinExistence type="predicted"/>
<dbReference type="InterPro" id="IPR050583">
    <property type="entry name" value="Mycobacterial_A85_antigen"/>
</dbReference>
<dbReference type="RefSeq" id="WP_079713293.1">
    <property type="nucleotide sequence ID" value="NZ_FUZC01000008.1"/>
</dbReference>
<dbReference type="STRING" id="447422.SAMN05660903_02236"/>
<feature type="chain" id="PRO_5014690092" evidence="1">
    <location>
        <begin position="19"/>
        <end position="389"/>
    </location>
</feature>